<feature type="region of interest" description="Disordered" evidence="1">
    <location>
        <begin position="77"/>
        <end position="108"/>
    </location>
</feature>
<dbReference type="Proteomes" id="UP000236333">
    <property type="component" value="Unassembled WGS sequence"/>
</dbReference>
<evidence type="ECO:0000256" key="1">
    <source>
        <dbReference type="SAM" id="MobiDB-lite"/>
    </source>
</evidence>
<organism evidence="2 3">
    <name type="scientific">Tetrabaena socialis</name>
    <dbReference type="NCBI Taxonomy" id="47790"/>
    <lineage>
        <taxon>Eukaryota</taxon>
        <taxon>Viridiplantae</taxon>
        <taxon>Chlorophyta</taxon>
        <taxon>core chlorophytes</taxon>
        <taxon>Chlorophyceae</taxon>
        <taxon>CS clade</taxon>
        <taxon>Chlamydomonadales</taxon>
        <taxon>Tetrabaenaceae</taxon>
        <taxon>Tetrabaena</taxon>
    </lineage>
</organism>
<dbReference type="EMBL" id="PGGS01000282">
    <property type="protein sequence ID" value="PNH05746.1"/>
    <property type="molecule type" value="Genomic_DNA"/>
</dbReference>
<sequence>MLSPGPSLSPSESAATETTLLQRCMGPSSTLRTLRGTAVPAPAVPSCTVPYEGPEQAGPATAAGARAPSPVRLARSGLAGRRADVCSAGNARSSSSSSSVPLHAQFRKERIEDHAEAGICPELS</sequence>
<comment type="caution">
    <text evidence="2">The sequence shown here is derived from an EMBL/GenBank/DDBJ whole genome shotgun (WGS) entry which is preliminary data.</text>
</comment>
<protein>
    <submittedName>
        <fullName evidence="2">Uncharacterized protein</fullName>
    </submittedName>
</protein>
<evidence type="ECO:0000313" key="2">
    <source>
        <dbReference type="EMBL" id="PNH05746.1"/>
    </source>
</evidence>
<gene>
    <name evidence="2" type="ORF">TSOC_007970</name>
</gene>
<reference evidence="2 3" key="1">
    <citation type="journal article" date="2017" name="Mol. Biol. Evol.">
        <title>The 4-celled Tetrabaena socialis nuclear genome reveals the essential components for genetic control of cell number at the origin of multicellularity in the volvocine lineage.</title>
        <authorList>
            <person name="Featherston J."/>
            <person name="Arakaki Y."/>
            <person name="Hanschen E.R."/>
            <person name="Ferris P.J."/>
            <person name="Michod R.E."/>
            <person name="Olson B.J.S.C."/>
            <person name="Nozaki H."/>
            <person name="Durand P.M."/>
        </authorList>
    </citation>
    <scope>NUCLEOTIDE SEQUENCE [LARGE SCALE GENOMIC DNA]</scope>
    <source>
        <strain evidence="2 3">NIES-571</strain>
    </source>
</reference>
<feature type="compositionally biased region" description="Low complexity" evidence="1">
    <location>
        <begin position="53"/>
        <end position="69"/>
    </location>
</feature>
<feature type="region of interest" description="Disordered" evidence="1">
    <location>
        <begin position="50"/>
        <end position="69"/>
    </location>
</feature>
<proteinExistence type="predicted"/>
<keyword evidence="3" id="KW-1185">Reference proteome</keyword>
<name>A0A2J7ZZR8_9CHLO</name>
<accession>A0A2J7ZZR8</accession>
<evidence type="ECO:0000313" key="3">
    <source>
        <dbReference type="Proteomes" id="UP000236333"/>
    </source>
</evidence>
<dbReference type="AlphaFoldDB" id="A0A2J7ZZR8"/>